<dbReference type="PANTHER" id="PTHR44196">
    <property type="entry name" value="DEHYDROGENASE/REDUCTASE SDR FAMILY MEMBER 7B"/>
    <property type="match status" value="1"/>
</dbReference>
<accession>A0A378BAL5</accession>
<dbReference type="Gene3D" id="3.40.50.720">
    <property type="entry name" value="NAD(P)-binding Rossmann-like Domain"/>
    <property type="match status" value="1"/>
</dbReference>
<dbReference type="SUPFAM" id="SSF51905">
    <property type="entry name" value="FAD/NAD(P)-binding domain"/>
    <property type="match status" value="1"/>
</dbReference>
<dbReference type="SUPFAM" id="SSF51735">
    <property type="entry name" value="NAD(P)-binding Rossmann-fold domains"/>
    <property type="match status" value="1"/>
</dbReference>
<dbReference type="Pfam" id="PF00106">
    <property type="entry name" value="adh_short"/>
    <property type="match status" value="1"/>
</dbReference>
<keyword evidence="2 4" id="KW-0560">Oxidoreductase</keyword>
<dbReference type="EC" id="1.1.1.276" evidence="4"/>
<dbReference type="GO" id="GO:0016020">
    <property type="term" value="C:membrane"/>
    <property type="evidence" value="ECO:0007669"/>
    <property type="project" value="TreeGrafter"/>
</dbReference>
<reference evidence="4 5" key="1">
    <citation type="submission" date="2018-06" db="EMBL/GenBank/DDBJ databases">
        <authorList>
            <consortium name="Pathogen Informatics"/>
            <person name="Doyle S."/>
        </authorList>
    </citation>
    <scope>NUCLEOTIDE SEQUENCE [LARGE SCALE GENOMIC DNA]</scope>
    <source>
        <strain evidence="4 5">NCTC5053</strain>
    </source>
</reference>
<dbReference type="GO" id="GO:0031132">
    <property type="term" value="F:serine 3-dehydrogenase activity"/>
    <property type="evidence" value="ECO:0007669"/>
    <property type="project" value="UniProtKB-EC"/>
</dbReference>
<dbReference type="Gene3D" id="3.50.50.60">
    <property type="entry name" value="FAD/NAD(P)-binding domain"/>
    <property type="match status" value="1"/>
</dbReference>
<dbReference type="PANTHER" id="PTHR44196:SF1">
    <property type="entry name" value="DEHYDROGENASE_REDUCTASE SDR FAMILY MEMBER 7B"/>
    <property type="match status" value="1"/>
</dbReference>
<dbReference type="InterPro" id="IPR020904">
    <property type="entry name" value="Sc_DH/Rdtase_CS"/>
</dbReference>
<dbReference type="InterPro" id="IPR002347">
    <property type="entry name" value="SDR_fam"/>
</dbReference>
<proteinExistence type="inferred from homology"/>
<evidence type="ECO:0000313" key="5">
    <source>
        <dbReference type="Proteomes" id="UP000254387"/>
    </source>
</evidence>
<organism evidence="4 5">
    <name type="scientific">Klebsiella pneumoniae</name>
    <dbReference type="NCBI Taxonomy" id="573"/>
    <lineage>
        <taxon>Bacteria</taxon>
        <taxon>Pseudomonadati</taxon>
        <taxon>Pseudomonadota</taxon>
        <taxon>Gammaproteobacteria</taxon>
        <taxon>Enterobacterales</taxon>
        <taxon>Enterobacteriaceae</taxon>
        <taxon>Klebsiella/Raoultella group</taxon>
        <taxon>Klebsiella</taxon>
        <taxon>Klebsiella pneumoniae complex</taxon>
    </lineage>
</organism>
<dbReference type="Pfam" id="PF13450">
    <property type="entry name" value="NAD_binding_8"/>
    <property type="match status" value="1"/>
</dbReference>
<feature type="region of interest" description="Disordered" evidence="3">
    <location>
        <begin position="176"/>
        <end position="223"/>
    </location>
</feature>
<gene>
    <name evidence="4" type="primary">sdh_2</name>
    <name evidence="4" type="ORF">NCTC5053_04023</name>
</gene>
<comment type="similarity">
    <text evidence="1">Belongs to the short-chain dehydrogenases/reductases (SDR) family.</text>
</comment>
<sequence>MMTVLITGASSGIGTGLAKSFAADGHLVIACGRDASRLAALQQLSPNISVRLFDMTDRDACRQALTGCFADLIILCAGTCEYLDHGQVDAALVERVMATNFLGPVNCLAALQTQLEAGDRVVLVSSMAHWLPFPRAEAYGASKAALSWFANSLRLDWESKGVAVTVVSPGFVDTPADAQKRLRHARPGERGSGGGGDPPRSGEGQKPHRLPHRLQPGPAAAGQPAIGYPAPAVAQDGALMNIAIIGSGIAGLTCAWRLAGHHQVTLFEAGATPGGHTATVDVATPQGTWAIDTGFIVYNDRTYPRFMGLLSELGIGGQKTQMSFSVHNPASGLEYNGHSLTSLFAQRRNLLKPAFWGLLSEIVRFNRLAKLALTEALDPGATLESFLARHRFSPFFARHYILPMGRPSGRRRCRRCAASRCRCFCASLKTTVCWIFAIARNGTWCPAVPGNTSAPCSPGSAIAWTCGSTRRVQQVERHPAGVILRLASGEAHFDQVIFACHSAQALAMLAAPSDAEREVLGDIGWQRNEVVLHSDPRWLPERQRAWASWNYRLSDGDLARACVTYNMNILQGLPAGAPPVLRHSEPGRASGRSLCLGSASSMSIRCLTRKAGRPSCGAKRLTASSGAGTAGPTGTTAFHEDGVRSALDVVQGIAAAEDN</sequence>
<dbReference type="InterPro" id="IPR036291">
    <property type="entry name" value="NAD(P)-bd_dom_sf"/>
</dbReference>
<dbReference type="Proteomes" id="UP000254387">
    <property type="component" value="Unassembled WGS sequence"/>
</dbReference>
<dbReference type="CDD" id="cd05233">
    <property type="entry name" value="SDR_c"/>
    <property type="match status" value="1"/>
</dbReference>
<dbReference type="EMBL" id="UGMN01000004">
    <property type="protein sequence ID" value="STV31798.1"/>
    <property type="molecule type" value="Genomic_DNA"/>
</dbReference>
<evidence type="ECO:0000313" key="4">
    <source>
        <dbReference type="EMBL" id="STV31798.1"/>
    </source>
</evidence>
<dbReference type="PROSITE" id="PS00061">
    <property type="entry name" value="ADH_SHORT"/>
    <property type="match status" value="1"/>
</dbReference>
<protein>
    <submittedName>
        <fullName evidence="4">Amine oxidase, flavin-containing</fullName>
        <ecNumber evidence="4">1.1.1.276</ecNumber>
    </submittedName>
</protein>
<evidence type="ECO:0000256" key="3">
    <source>
        <dbReference type="SAM" id="MobiDB-lite"/>
    </source>
</evidence>
<dbReference type="InterPro" id="IPR036188">
    <property type="entry name" value="FAD/NAD-bd_sf"/>
</dbReference>
<evidence type="ECO:0000256" key="2">
    <source>
        <dbReference type="ARBA" id="ARBA00023002"/>
    </source>
</evidence>
<evidence type="ECO:0000256" key="1">
    <source>
        <dbReference type="ARBA" id="ARBA00006484"/>
    </source>
</evidence>
<dbReference type="PRINTS" id="PR00081">
    <property type="entry name" value="GDHRDH"/>
</dbReference>
<name>A0A378BAL5_KLEPN</name>
<dbReference type="AlphaFoldDB" id="A0A378BAL5"/>